<comment type="caution">
    <text evidence="2">The sequence shown here is derived from an EMBL/GenBank/DDBJ whole genome shotgun (WGS) entry which is preliminary data.</text>
</comment>
<sequence length="133" mass="14893">MNLDYGHLHEHENMGFPESEDTAFHAELTRQILMLIDDEDETNIGSEFKRRSVVSRGRCSGGLVMSGGYFNYLESGRNAEVPGWMERLWASNGAGTGVFIPRVVAAAGKPRRRRRNKPRKNYTANSGGIRIHG</sequence>
<reference evidence="2" key="1">
    <citation type="journal article" date="2023" name="bioRxiv">
        <title>Improved chromosome-level genome assembly for marigold (Tagetes erecta).</title>
        <authorList>
            <person name="Jiang F."/>
            <person name="Yuan L."/>
            <person name="Wang S."/>
            <person name="Wang H."/>
            <person name="Xu D."/>
            <person name="Wang A."/>
            <person name="Fan W."/>
        </authorList>
    </citation>
    <scope>NUCLEOTIDE SEQUENCE</scope>
    <source>
        <strain evidence="2">WSJ</strain>
        <tissue evidence="2">Leaf</tissue>
    </source>
</reference>
<proteinExistence type="predicted"/>
<gene>
    <name evidence="2" type="ORF">QVD17_33040</name>
</gene>
<name>A0AAD8JWC8_TARER</name>
<feature type="region of interest" description="Disordered" evidence="1">
    <location>
        <begin position="108"/>
        <end position="133"/>
    </location>
</feature>
<keyword evidence="3" id="KW-1185">Reference proteome</keyword>
<evidence type="ECO:0000256" key="1">
    <source>
        <dbReference type="SAM" id="MobiDB-lite"/>
    </source>
</evidence>
<evidence type="ECO:0000313" key="2">
    <source>
        <dbReference type="EMBL" id="KAK1412074.1"/>
    </source>
</evidence>
<dbReference type="PANTHER" id="PTHR34956">
    <property type="entry name" value="OS05G0397300 PROTEIN"/>
    <property type="match status" value="1"/>
</dbReference>
<organism evidence="2 3">
    <name type="scientific">Tagetes erecta</name>
    <name type="common">African marigold</name>
    <dbReference type="NCBI Taxonomy" id="13708"/>
    <lineage>
        <taxon>Eukaryota</taxon>
        <taxon>Viridiplantae</taxon>
        <taxon>Streptophyta</taxon>
        <taxon>Embryophyta</taxon>
        <taxon>Tracheophyta</taxon>
        <taxon>Spermatophyta</taxon>
        <taxon>Magnoliopsida</taxon>
        <taxon>eudicotyledons</taxon>
        <taxon>Gunneridae</taxon>
        <taxon>Pentapetalae</taxon>
        <taxon>asterids</taxon>
        <taxon>campanulids</taxon>
        <taxon>Asterales</taxon>
        <taxon>Asteraceae</taxon>
        <taxon>Asteroideae</taxon>
        <taxon>Heliantheae alliance</taxon>
        <taxon>Tageteae</taxon>
        <taxon>Tagetes</taxon>
    </lineage>
</organism>
<dbReference type="EMBL" id="JAUHHV010000009">
    <property type="protein sequence ID" value="KAK1412074.1"/>
    <property type="molecule type" value="Genomic_DNA"/>
</dbReference>
<protein>
    <submittedName>
        <fullName evidence="2">Uncharacterized protein</fullName>
    </submittedName>
</protein>
<dbReference type="AlphaFoldDB" id="A0AAD8JWC8"/>
<dbReference type="PANTHER" id="PTHR34956:SF1">
    <property type="entry name" value="DUF4005 DOMAIN-CONTAINING PROTEIN"/>
    <property type="match status" value="1"/>
</dbReference>
<feature type="compositionally biased region" description="Basic residues" evidence="1">
    <location>
        <begin position="109"/>
        <end position="120"/>
    </location>
</feature>
<dbReference type="Proteomes" id="UP001229421">
    <property type="component" value="Unassembled WGS sequence"/>
</dbReference>
<evidence type="ECO:0000313" key="3">
    <source>
        <dbReference type="Proteomes" id="UP001229421"/>
    </source>
</evidence>
<accession>A0AAD8JWC8</accession>